<dbReference type="InterPro" id="IPR036259">
    <property type="entry name" value="MFS_trans_sf"/>
</dbReference>
<keyword evidence="5 6" id="KW-0472">Membrane</keyword>
<reference evidence="8" key="1">
    <citation type="submission" date="2018-05" db="EMBL/GenBank/DDBJ databases">
        <authorList>
            <person name="Lanie J.A."/>
            <person name="Ng W.-L."/>
            <person name="Kazmierczak K.M."/>
            <person name="Andrzejewski T.M."/>
            <person name="Davidsen T.M."/>
            <person name="Wayne K.J."/>
            <person name="Tettelin H."/>
            <person name="Glass J.I."/>
            <person name="Rusch D."/>
            <person name="Podicherti R."/>
            <person name="Tsui H.-C.T."/>
            <person name="Winkler M.E."/>
        </authorList>
    </citation>
    <scope>NUCLEOTIDE SEQUENCE</scope>
</reference>
<dbReference type="Pfam" id="PF07690">
    <property type="entry name" value="MFS_1"/>
    <property type="match status" value="1"/>
</dbReference>
<dbReference type="Gene3D" id="1.20.1250.20">
    <property type="entry name" value="MFS general substrate transporter like domains"/>
    <property type="match status" value="1"/>
</dbReference>
<dbReference type="AlphaFoldDB" id="A0A383AF23"/>
<keyword evidence="2" id="KW-0813">Transport</keyword>
<dbReference type="SUPFAM" id="SSF103473">
    <property type="entry name" value="MFS general substrate transporter"/>
    <property type="match status" value="1"/>
</dbReference>
<feature type="transmembrane region" description="Helical" evidence="6">
    <location>
        <begin position="199"/>
        <end position="217"/>
    </location>
</feature>
<dbReference type="EMBL" id="UINC01191520">
    <property type="protein sequence ID" value="SVE06211.1"/>
    <property type="molecule type" value="Genomic_DNA"/>
</dbReference>
<keyword evidence="4 6" id="KW-1133">Transmembrane helix</keyword>
<feature type="domain" description="Major facilitator superfamily (MFS) profile" evidence="7">
    <location>
        <begin position="108"/>
        <end position="251"/>
    </location>
</feature>
<dbReference type="PANTHER" id="PTHR42718:SF9">
    <property type="entry name" value="MAJOR FACILITATOR SUPERFAMILY MULTIDRUG TRANSPORTER MFSC"/>
    <property type="match status" value="1"/>
</dbReference>
<dbReference type="GO" id="GO:0016020">
    <property type="term" value="C:membrane"/>
    <property type="evidence" value="ECO:0007669"/>
    <property type="project" value="UniProtKB-SubCell"/>
</dbReference>
<gene>
    <name evidence="8" type="ORF">METZ01_LOCUS459065</name>
</gene>
<dbReference type="PROSITE" id="PS50850">
    <property type="entry name" value="MFS"/>
    <property type="match status" value="1"/>
</dbReference>
<evidence type="ECO:0000256" key="5">
    <source>
        <dbReference type="ARBA" id="ARBA00023136"/>
    </source>
</evidence>
<feature type="non-terminal residue" evidence="8">
    <location>
        <position position="251"/>
    </location>
</feature>
<feature type="transmembrane region" description="Helical" evidence="6">
    <location>
        <begin position="143"/>
        <end position="163"/>
    </location>
</feature>
<feature type="transmembrane region" description="Helical" evidence="6">
    <location>
        <begin position="39"/>
        <end position="58"/>
    </location>
</feature>
<dbReference type="PANTHER" id="PTHR42718">
    <property type="entry name" value="MAJOR FACILITATOR SUPERFAMILY MULTIDRUG TRANSPORTER MFSC"/>
    <property type="match status" value="1"/>
</dbReference>
<protein>
    <recommendedName>
        <fullName evidence="7">Major facilitator superfamily (MFS) profile domain-containing protein</fullName>
    </recommendedName>
</protein>
<dbReference type="InterPro" id="IPR011701">
    <property type="entry name" value="MFS"/>
</dbReference>
<name>A0A383AF23_9ZZZZ</name>
<dbReference type="InterPro" id="IPR020846">
    <property type="entry name" value="MFS_dom"/>
</dbReference>
<dbReference type="GO" id="GO:0022857">
    <property type="term" value="F:transmembrane transporter activity"/>
    <property type="evidence" value="ECO:0007669"/>
    <property type="project" value="InterPro"/>
</dbReference>
<feature type="non-terminal residue" evidence="8">
    <location>
        <position position="1"/>
    </location>
</feature>
<evidence type="ECO:0000256" key="6">
    <source>
        <dbReference type="SAM" id="Phobius"/>
    </source>
</evidence>
<keyword evidence="3 6" id="KW-0812">Transmembrane</keyword>
<evidence type="ECO:0000256" key="2">
    <source>
        <dbReference type="ARBA" id="ARBA00022448"/>
    </source>
</evidence>
<evidence type="ECO:0000256" key="4">
    <source>
        <dbReference type="ARBA" id="ARBA00022989"/>
    </source>
</evidence>
<comment type="subcellular location">
    <subcellularLocation>
        <location evidence="1">Membrane</location>
        <topology evidence="1">Multi-pass membrane protein</topology>
    </subcellularLocation>
</comment>
<sequence>FFPWQVIFLAVAVPAVLAFFLGLLILDDARIGSFQAEDTVFDWTGACLSALLMLFFVLTLNSPFPSENDFWILLIGIPGTLILLRTFIFWELKTGSPLLDLKLFSSAVFSYASLTRFLGFMSRSGGMLLLPVFLLNIRGMNEMTIGLLMFSGALGMGIGAQSGGRLSDIFGPRRFVIFGFFLAALNSMLMAWYHQQTPLLLIVVTLFVNGISMGLWATPNQVITLNAAPKSKYGPVGALINLTRNTGNVTG</sequence>
<evidence type="ECO:0000256" key="1">
    <source>
        <dbReference type="ARBA" id="ARBA00004141"/>
    </source>
</evidence>
<evidence type="ECO:0000259" key="7">
    <source>
        <dbReference type="PROSITE" id="PS50850"/>
    </source>
</evidence>
<feature type="transmembrane region" description="Helical" evidence="6">
    <location>
        <begin position="175"/>
        <end position="193"/>
    </location>
</feature>
<feature type="transmembrane region" description="Helical" evidence="6">
    <location>
        <begin position="6"/>
        <end position="27"/>
    </location>
</feature>
<evidence type="ECO:0000313" key="8">
    <source>
        <dbReference type="EMBL" id="SVE06211.1"/>
    </source>
</evidence>
<evidence type="ECO:0000256" key="3">
    <source>
        <dbReference type="ARBA" id="ARBA00022692"/>
    </source>
</evidence>
<feature type="transmembrane region" description="Helical" evidence="6">
    <location>
        <begin position="70"/>
        <end position="91"/>
    </location>
</feature>
<proteinExistence type="predicted"/>
<accession>A0A383AF23</accession>
<organism evidence="8">
    <name type="scientific">marine metagenome</name>
    <dbReference type="NCBI Taxonomy" id="408172"/>
    <lineage>
        <taxon>unclassified sequences</taxon>
        <taxon>metagenomes</taxon>
        <taxon>ecological metagenomes</taxon>
    </lineage>
</organism>